<evidence type="ECO:0000313" key="3">
    <source>
        <dbReference type="Proteomes" id="UP000006556"/>
    </source>
</evidence>
<keyword evidence="3" id="KW-1185">Reference proteome</keyword>
<dbReference type="Proteomes" id="UP000006556">
    <property type="component" value="Chromosome"/>
</dbReference>
<dbReference type="EMBL" id="AP009389">
    <property type="protein sequence ID" value="BAF58356.1"/>
    <property type="molecule type" value="Genomic_DNA"/>
</dbReference>
<protein>
    <submittedName>
        <fullName evidence="2">Uncharacterized protein</fullName>
    </submittedName>
</protein>
<dbReference type="HOGENOM" id="CLU_2602918_0_0_9"/>
<gene>
    <name evidence="2" type="ordered locus">PTH_0175</name>
</gene>
<evidence type="ECO:0000256" key="1">
    <source>
        <dbReference type="SAM" id="MobiDB-lite"/>
    </source>
</evidence>
<accession>A5D5Z1</accession>
<dbReference type="KEGG" id="pth:PTH_0175"/>
<organism evidence="2 3">
    <name type="scientific">Pelotomaculum thermopropionicum (strain DSM 13744 / JCM 10971 / SI)</name>
    <dbReference type="NCBI Taxonomy" id="370438"/>
    <lineage>
        <taxon>Bacteria</taxon>
        <taxon>Bacillati</taxon>
        <taxon>Bacillota</taxon>
        <taxon>Clostridia</taxon>
        <taxon>Eubacteriales</taxon>
        <taxon>Desulfotomaculaceae</taxon>
        <taxon>Pelotomaculum</taxon>
    </lineage>
</organism>
<dbReference type="AlphaFoldDB" id="A5D5Z1"/>
<feature type="region of interest" description="Disordered" evidence="1">
    <location>
        <begin position="35"/>
        <end position="79"/>
    </location>
</feature>
<sequence>MRPDRCAAGRKEGLQPPRRAFGVFAAAVLRARRNPTTGAGVQPAPPVLMGRQRRAEGTGVDPGSASVPDITTGRITKED</sequence>
<proteinExistence type="predicted"/>
<reference evidence="3" key="1">
    <citation type="journal article" date="2008" name="Genome Res.">
        <title>The genome of Pelotomaculum thermopropionicum reveals niche-associated evolution in anaerobic microbiota.</title>
        <authorList>
            <person name="Kosaka T."/>
            <person name="Kato S."/>
            <person name="Shimoyama T."/>
            <person name="Ishii S."/>
            <person name="Abe T."/>
            <person name="Watanabe K."/>
        </authorList>
    </citation>
    <scope>NUCLEOTIDE SEQUENCE [LARGE SCALE GENOMIC DNA]</scope>
    <source>
        <strain evidence="3">DSM 13744 / JCM 10971 / SI</strain>
    </source>
</reference>
<name>A5D5Z1_PELTS</name>
<dbReference type="STRING" id="370438.PTH_0175"/>
<evidence type="ECO:0000313" key="2">
    <source>
        <dbReference type="EMBL" id="BAF58356.1"/>
    </source>
</evidence>